<name>A0A1Y2MGI0_EPING</name>
<sequence>MAQHQTEQYIPKPIPNNNRMESAAPISRRSHVRKQFVLCFDGTGNKFSGTDADSNILKIYRMLDRNNDDQYHYYQPGIGTYVAQTGSSMSTTSRTGKIKHWYAKAKDSAIGTSFDMHVMAGYRFLMRYYTPGDDIFFFGFSRGAYTARFLAEMLDHVGLLSAGNEEMCHFAWKTFQKWQCRLEGTSDEKREKKRLLEFMCAFRETFSRPVRAIRFLGLFDTVNSVPHFESAWMQRSKFPYTARSSARVIRHAVSIDERRAKFRQDLISQAKPDFSMLYKRHKLHHRKHAEAPSRTSEAHEHDEDEKHEKDEESRGRRNTLAPPANYKDPHETSGVRNLSPNFSNCSNVSVESTDPIHTLDSWDEDEGEQDISEVWFPGCHADIGGGWPLDKGHDAALSHVPLVWMVREAQKAGLEFDEDKLEALNCCHEDRTFGGPRRDTVVPAMTFTPSSPAPENTNANGSGSTSNTMRDFVDHENIPAHHTTHEDTAFHRKLHYAATQGRMHDVLQFNNGATALGTMSWNIMEYLPFRRMDLCEDGSWKAIRWPLPKGETRDIPANATIHCSVIKRMLADESYRPGNLIVGGGGRGVRHAPSDMGIGKWVCHCEDGHPVGECFVRKEKPVRKGTDKSSHSNTMPSGPQGNYFAGRGT</sequence>
<evidence type="ECO:0000259" key="2">
    <source>
        <dbReference type="Pfam" id="PF09994"/>
    </source>
</evidence>
<proteinExistence type="predicted"/>
<dbReference type="InParanoid" id="A0A1Y2MGI0"/>
<feature type="region of interest" description="Disordered" evidence="1">
    <location>
        <begin position="621"/>
        <end position="649"/>
    </location>
</feature>
<feature type="region of interest" description="Disordered" evidence="1">
    <location>
        <begin position="447"/>
        <end position="466"/>
    </location>
</feature>
<feature type="compositionally biased region" description="Low complexity" evidence="1">
    <location>
        <begin position="456"/>
        <end position="466"/>
    </location>
</feature>
<dbReference type="Pfam" id="PF09994">
    <property type="entry name" value="T6SS_Tle1-like_cat"/>
    <property type="match status" value="1"/>
</dbReference>
<evidence type="ECO:0000256" key="1">
    <source>
        <dbReference type="SAM" id="MobiDB-lite"/>
    </source>
</evidence>
<organism evidence="3 4">
    <name type="scientific">Epicoccum nigrum</name>
    <name type="common">Soil fungus</name>
    <name type="synonym">Epicoccum purpurascens</name>
    <dbReference type="NCBI Taxonomy" id="105696"/>
    <lineage>
        <taxon>Eukaryota</taxon>
        <taxon>Fungi</taxon>
        <taxon>Dikarya</taxon>
        <taxon>Ascomycota</taxon>
        <taxon>Pezizomycotina</taxon>
        <taxon>Dothideomycetes</taxon>
        <taxon>Pleosporomycetidae</taxon>
        <taxon>Pleosporales</taxon>
        <taxon>Pleosporineae</taxon>
        <taxon>Didymellaceae</taxon>
        <taxon>Epicoccum</taxon>
    </lineage>
</organism>
<protein>
    <recommendedName>
        <fullName evidence="2">T6SS Phospholipase effector Tle1-like catalytic domain-containing protein</fullName>
    </recommendedName>
</protein>
<evidence type="ECO:0000313" key="3">
    <source>
        <dbReference type="EMBL" id="OSS55102.1"/>
    </source>
</evidence>
<dbReference type="PANTHER" id="PTHR33840">
    <property type="match status" value="1"/>
</dbReference>
<feature type="compositionally biased region" description="Polar residues" evidence="1">
    <location>
        <begin position="334"/>
        <end position="350"/>
    </location>
</feature>
<dbReference type="EMBL" id="KZ107838">
    <property type="protein sequence ID" value="OSS55102.1"/>
    <property type="molecule type" value="Genomic_DNA"/>
</dbReference>
<dbReference type="AlphaFoldDB" id="A0A1Y2MGI0"/>
<evidence type="ECO:0000313" key="4">
    <source>
        <dbReference type="Proteomes" id="UP000193240"/>
    </source>
</evidence>
<dbReference type="InterPro" id="IPR018712">
    <property type="entry name" value="Tle1-like_cat"/>
</dbReference>
<dbReference type="PANTHER" id="PTHR33840:SF2">
    <property type="entry name" value="TLE1 PHOSPHOLIPASE DOMAIN-CONTAINING PROTEIN"/>
    <property type="match status" value="1"/>
</dbReference>
<feature type="compositionally biased region" description="Basic and acidic residues" evidence="1">
    <location>
        <begin position="621"/>
        <end position="630"/>
    </location>
</feature>
<feature type="compositionally biased region" description="Basic and acidic residues" evidence="1">
    <location>
        <begin position="296"/>
        <end position="315"/>
    </location>
</feature>
<dbReference type="OMA" id="FENAWMQ"/>
<accession>A0A1Y2MGI0</accession>
<gene>
    <name evidence="3" type="ORF">B5807_01719</name>
</gene>
<dbReference type="STRING" id="105696.A0A1Y2MGI0"/>
<keyword evidence="4" id="KW-1185">Reference proteome</keyword>
<dbReference type="Proteomes" id="UP000193240">
    <property type="component" value="Unassembled WGS sequence"/>
</dbReference>
<feature type="compositionally biased region" description="Polar residues" evidence="1">
    <location>
        <begin position="631"/>
        <end position="640"/>
    </location>
</feature>
<reference evidence="3 4" key="1">
    <citation type="journal article" date="2017" name="Genome Announc.">
        <title>Genome sequence of the saprophytic ascomycete Epicoccum nigrum ICMP 19927 strain isolated from New Zealand.</title>
        <authorList>
            <person name="Fokin M."/>
            <person name="Fleetwood D."/>
            <person name="Weir B.S."/>
            <person name="Villas-Boas S.G."/>
        </authorList>
    </citation>
    <scope>NUCLEOTIDE SEQUENCE [LARGE SCALE GENOMIC DNA]</scope>
    <source>
        <strain evidence="3 4">ICMP 19927</strain>
    </source>
</reference>
<feature type="region of interest" description="Disordered" evidence="1">
    <location>
        <begin position="285"/>
        <end position="350"/>
    </location>
</feature>
<feature type="domain" description="T6SS Phospholipase effector Tle1-like catalytic" evidence="2">
    <location>
        <begin position="34"/>
        <end position="408"/>
    </location>
</feature>
<dbReference type="FunCoup" id="A0A1Y2MGI0">
    <property type="interactions" value="21"/>
</dbReference>